<feature type="domain" description="B transposition protein C-terminal" evidence="1">
    <location>
        <begin position="176"/>
        <end position="232"/>
    </location>
</feature>
<dbReference type="GO" id="GO:0003677">
    <property type="term" value="F:DNA binding"/>
    <property type="evidence" value="ECO:0007669"/>
    <property type="project" value="InterPro"/>
</dbReference>
<organism evidence="3 4">
    <name type="scientific">Rhodovulum marinum</name>
    <dbReference type="NCBI Taxonomy" id="320662"/>
    <lineage>
        <taxon>Bacteria</taxon>
        <taxon>Pseudomonadati</taxon>
        <taxon>Pseudomonadota</taxon>
        <taxon>Alphaproteobacteria</taxon>
        <taxon>Rhodobacterales</taxon>
        <taxon>Paracoccaceae</taxon>
        <taxon>Rhodovulum</taxon>
    </lineage>
</organism>
<dbReference type="Pfam" id="PF13401">
    <property type="entry name" value="AAA_22"/>
    <property type="match status" value="1"/>
</dbReference>
<dbReference type="Pfam" id="PF09077">
    <property type="entry name" value="Phage-MuB_C"/>
    <property type="match status" value="1"/>
</dbReference>
<sequence length="255" mass="27745">MTANVHVIKPEAPPVHLGFVETRSAQAMTLALRRARAKGKIVAISAASGVGKTATVFHLKQDAPETLVFTAKSGEGGVWNLACGLCNLLGLEPPNGRDLAAARADIADRIGPDGFLVIDEAQYLIKRNPRGPDDRDALEWARQLAEEGFFALALVGDLRLDKAINELPQLKRRTHPRVTISHASEADVDLYCRARGLHDDDIIRKLANVARRNGGLGDVEDIFATARDLGRTAVPTVEDILAALEYLEFTTRRTK</sequence>
<protein>
    <submittedName>
        <fullName evidence="3">DNA transposition AAA+ family ATPase</fullName>
    </submittedName>
</protein>
<dbReference type="Gene3D" id="1.10.1180.10">
    <property type="entry name" value="B transposition protein, C-terminal domain"/>
    <property type="match status" value="1"/>
</dbReference>
<evidence type="ECO:0000259" key="2">
    <source>
        <dbReference type="Pfam" id="PF13401"/>
    </source>
</evidence>
<accession>A0A4R2Q5Y0</accession>
<evidence type="ECO:0000313" key="4">
    <source>
        <dbReference type="Proteomes" id="UP000294835"/>
    </source>
</evidence>
<dbReference type="EMBL" id="SLXP01000002">
    <property type="protein sequence ID" value="TCP43364.1"/>
    <property type="molecule type" value="Genomic_DNA"/>
</dbReference>
<dbReference type="InterPro" id="IPR049945">
    <property type="entry name" value="AAA_22"/>
</dbReference>
<proteinExistence type="predicted"/>
<dbReference type="InterPro" id="IPR027417">
    <property type="entry name" value="P-loop_NTPase"/>
</dbReference>
<dbReference type="InterPro" id="IPR009084">
    <property type="entry name" value="B_transpositn_C"/>
</dbReference>
<dbReference type="InterPro" id="IPR036733">
    <property type="entry name" value="B_transposit_C_sf"/>
</dbReference>
<dbReference type="GO" id="GO:0006313">
    <property type="term" value="P:DNA transposition"/>
    <property type="evidence" value="ECO:0007669"/>
    <property type="project" value="InterPro"/>
</dbReference>
<comment type="caution">
    <text evidence="3">The sequence shown here is derived from an EMBL/GenBank/DDBJ whole genome shotgun (WGS) entry which is preliminary data.</text>
</comment>
<keyword evidence="4" id="KW-1185">Reference proteome</keyword>
<feature type="domain" description="ORC1/DEAH AAA+ ATPase" evidence="2">
    <location>
        <begin position="39"/>
        <end position="162"/>
    </location>
</feature>
<gene>
    <name evidence="3" type="ORF">EV662_102562</name>
</gene>
<dbReference type="AlphaFoldDB" id="A0A4R2Q5Y0"/>
<dbReference type="OrthoDB" id="7827961at2"/>
<evidence type="ECO:0000313" key="3">
    <source>
        <dbReference type="EMBL" id="TCP43364.1"/>
    </source>
</evidence>
<dbReference type="SUPFAM" id="SSF52540">
    <property type="entry name" value="P-loop containing nucleoside triphosphate hydrolases"/>
    <property type="match status" value="1"/>
</dbReference>
<dbReference type="GO" id="GO:0016887">
    <property type="term" value="F:ATP hydrolysis activity"/>
    <property type="evidence" value="ECO:0007669"/>
    <property type="project" value="InterPro"/>
</dbReference>
<evidence type="ECO:0000259" key="1">
    <source>
        <dbReference type="Pfam" id="PF09077"/>
    </source>
</evidence>
<name>A0A4R2Q5Y0_9RHOB</name>
<reference evidence="3 4" key="1">
    <citation type="submission" date="2019-03" db="EMBL/GenBank/DDBJ databases">
        <title>Genomic Encyclopedia of Type Strains, Phase IV (KMG-IV): sequencing the most valuable type-strain genomes for metagenomic binning, comparative biology and taxonomic classification.</title>
        <authorList>
            <person name="Goeker M."/>
        </authorList>
    </citation>
    <scope>NUCLEOTIDE SEQUENCE [LARGE SCALE GENOMIC DNA]</scope>
    <source>
        <strain evidence="3 4">DSM 18063</strain>
    </source>
</reference>
<dbReference type="Proteomes" id="UP000294835">
    <property type="component" value="Unassembled WGS sequence"/>
</dbReference>